<evidence type="ECO:0000256" key="1">
    <source>
        <dbReference type="SAM" id="MobiDB-lite"/>
    </source>
</evidence>
<name>A0A949JHP1_9ACTN</name>
<feature type="transmembrane region" description="Helical" evidence="2">
    <location>
        <begin position="116"/>
        <end position="136"/>
    </location>
</feature>
<dbReference type="Pfam" id="PF04341">
    <property type="entry name" value="DUF485"/>
    <property type="match status" value="1"/>
</dbReference>
<accession>A0A949JHP1</accession>
<keyword evidence="2" id="KW-0812">Transmembrane</keyword>
<keyword evidence="2" id="KW-0472">Membrane</keyword>
<feature type="region of interest" description="Disordered" evidence="1">
    <location>
        <begin position="14"/>
        <end position="48"/>
    </location>
</feature>
<evidence type="ECO:0000313" key="3">
    <source>
        <dbReference type="EMBL" id="MBU7600323.1"/>
    </source>
</evidence>
<dbReference type="PANTHER" id="PTHR38441">
    <property type="entry name" value="INTEGRAL MEMBRANE PROTEIN-RELATED"/>
    <property type="match status" value="1"/>
</dbReference>
<dbReference type="Proteomes" id="UP000694501">
    <property type="component" value="Unassembled WGS sequence"/>
</dbReference>
<proteinExistence type="predicted"/>
<dbReference type="InterPro" id="IPR007436">
    <property type="entry name" value="DUF485"/>
</dbReference>
<organism evidence="3 4">
    <name type="scientific">Streptomyces tardus</name>
    <dbReference type="NCBI Taxonomy" id="2780544"/>
    <lineage>
        <taxon>Bacteria</taxon>
        <taxon>Bacillati</taxon>
        <taxon>Actinomycetota</taxon>
        <taxon>Actinomycetes</taxon>
        <taxon>Kitasatosporales</taxon>
        <taxon>Streptomycetaceae</taxon>
        <taxon>Streptomyces</taxon>
    </lineage>
</organism>
<keyword evidence="2" id="KW-1133">Transmembrane helix</keyword>
<gene>
    <name evidence="3" type="ORF">JGS22_022490</name>
</gene>
<protein>
    <submittedName>
        <fullName evidence="3">DUF485 domain-containing protein</fullName>
    </submittedName>
</protein>
<evidence type="ECO:0000256" key="2">
    <source>
        <dbReference type="SAM" id="Phobius"/>
    </source>
</evidence>
<dbReference type="EMBL" id="JAELVF020000003">
    <property type="protein sequence ID" value="MBU7600323.1"/>
    <property type="molecule type" value="Genomic_DNA"/>
</dbReference>
<dbReference type="AlphaFoldDB" id="A0A949JHP1"/>
<reference evidence="3" key="1">
    <citation type="submission" date="2021-06" db="EMBL/GenBank/DDBJ databases">
        <title>Sequencing of actinobacteria type strains.</title>
        <authorList>
            <person name="Nguyen G.-S."/>
            <person name="Wentzel A."/>
        </authorList>
    </citation>
    <scope>NUCLEOTIDE SEQUENCE</scope>
    <source>
        <strain evidence="3">P38-E01</strain>
    </source>
</reference>
<keyword evidence="4" id="KW-1185">Reference proteome</keyword>
<evidence type="ECO:0000313" key="4">
    <source>
        <dbReference type="Proteomes" id="UP000694501"/>
    </source>
</evidence>
<sequence length="163" mass="17890">MRVADPWYDELASGRAAEAADPGAEGEPYAPPSCRNGPAGVTTYSEPGRDAASSERAAVYLAVQQSAEFQWVRRSHRRFVFPATAGFLGWYLLYIVTATAFPTLMATPVGEGPLNIGILAGLAQFLSTGLLTWAYVHNAGRRRDRAAFELRWETQLRTRQVGR</sequence>
<comment type="caution">
    <text evidence="3">The sequence shown here is derived from an EMBL/GenBank/DDBJ whole genome shotgun (WGS) entry which is preliminary data.</text>
</comment>
<feature type="transmembrane region" description="Helical" evidence="2">
    <location>
        <begin position="79"/>
        <end position="104"/>
    </location>
</feature>
<feature type="compositionally biased region" description="Low complexity" evidence="1">
    <location>
        <begin position="14"/>
        <end position="28"/>
    </location>
</feature>
<dbReference type="PANTHER" id="PTHR38441:SF1">
    <property type="entry name" value="MEMBRANE PROTEIN"/>
    <property type="match status" value="1"/>
</dbReference>